<name>A0ABP8NAQ5_9BACT</name>
<keyword evidence="3" id="KW-1185">Reference proteome</keyword>
<sequence length="90" mass="9752">MQDHKDMAGAFTARNNSKIVQSKVPGKNDDSILGQARQQLLGRLGQLGGVGVFIATISGDDFIMGLQIVELRQRLVTLDEILLGLRPGLH</sequence>
<gene>
    <name evidence="2" type="ORF">GCM10023156_50380</name>
</gene>
<protein>
    <submittedName>
        <fullName evidence="2">Uncharacterized protein</fullName>
    </submittedName>
</protein>
<dbReference type="Proteomes" id="UP001500840">
    <property type="component" value="Unassembled WGS sequence"/>
</dbReference>
<evidence type="ECO:0000256" key="1">
    <source>
        <dbReference type="SAM" id="MobiDB-lite"/>
    </source>
</evidence>
<accession>A0ABP8NAQ5</accession>
<dbReference type="EMBL" id="BAABGA010000067">
    <property type="protein sequence ID" value="GAA4464161.1"/>
    <property type="molecule type" value="Genomic_DNA"/>
</dbReference>
<evidence type="ECO:0000313" key="2">
    <source>
        <dbReference type="EMBL" id="GAA4464161.1"/>
    </source>
</evidence>
<proteinExistence type="predicted"/>
<comment type="caution">
    <text evidence="2">The sequence shown here is derived from an EMBL/GenBank/DDBJ whole genome shotgun (WGS) entry which is preliminary data.</text>
</comment>
<reference evidence="3" key="1">
    <citation type="journal article" date="2019" name="Int. J. Syst. Evol. Microbiol.">
        <title>The Global Catalogue of Microorganisms (GCM) 10K type strain sequencing project: providing services to taxonomists for standard genome sequencing and annotation.</title>
        <authorList>
            <consortium name="The Broad Institute Genomics Platform"/>
            <consortium name="The Broad Institute Genome Sequencing Center for Infectious Disease"/>
            <person name="Wu L."/>
            <person name="Ma J."/>
        </authorList>
    </citation>
    <scope>NUCLEOTIDE SEQUENCE [LARGE SCALE GENOMIC DNA]</scope>
    <source>
        <strain evidence="3">JCM 17759</strain>
    </source>
</reference>
<evidence type="ECO:0000313" key="3">
    <source>
        <dbReference type="Proteomes" id="UP001500840"/>
    </source>
</evidence>
<feature type="region of interest" description="Disordered" evidence="1">
    <location>
        <begin position="1"/>
        <end position="26"/>
    </location>
</feature>
<organism evidence="2 3">
    <name type="scientific">Novipirellula rosea</name>
    <dbReference type="NCBI Taxonomy" id="1031540"/>
    <lineage>
        <taxon>Bacteria</taxon>
        <taxon>Pseudomonadati</taxon>
        <taxon>Planctomycetota</taxon>
        <taxon>Planctomycetia</taxon>
        <taxon>Pirellulales</taxon>
        <taxon>Pirellulaceae</taxon>
        <taxon>Novipirellula</taxon>
    </lineage>
</organism>